<dbReference type="RefSeq" id="WP_306761594.1">
    <property type="nucleotide sequence ID" value="NZ_CP118224.1"/>
</dbReference>
<dbReference type="Gene3D" id="3.40.630.10">
    <property type="entry name" value="Zn peptidases"/>
    <property type="match status" value="1"/>
</dbReference>
<evidence type="ECO:0000259" key="3">
    <source>
        <dbReference type="PROSITE" id="PS52035"/>
    </source>
</evidence>
<keyword evidence="4" id="KW-0645">Protease</keyword>
<reference evidence="4 5" key="1">
    <citation type="submission" date="2023-02" db="EMBL/GenBank/DDBJ databases">
        <title>Complete genome sequence of a novel bacterium Oceanimonas sp. NTOU-MSR1 isolated from marine coast sediment.</title>
        <authorList>
            <person name="Yang H.-T."/>
            <person name="Chen Y.-L."/>
            <person name="Ho Y.-N."/>
        </authorList>
    </citation>
    <scope>NUCLEOTIDE SEQUENCE [LARGE SCALE GENOMIC DNA]</scope>
    <source>
        <strain evidence="4 5">NTOU-MSR1</strain>
    </source>
</reference>
<dbReference type="GO" id="GO:0008270">
    <property type="term" value="F:zinc ion binding"/>
    <property type="evidence" value="ECO:0007669"/>
    <property type="project" value="InterPro"/>
</dbReference>
<dbReference type="SUPFAM" id="SSF53187">
    <property type="entry name" value="Zn-dependent exopeptidases"/>
    <property type="match status" value="1"/>
</dbReference>
<dbReference type="Pfam" id="PF00246">
    <property type="entry name" value="Peptidase_M14"/>
    <property type="match status" value="1"/>
</dbReference>
<feature type="chain" id="PRO_5041350104" evidence="2">
    <location>
        <begin position="18"/>
        <end position="523"/>
    </location>
</feature>
<keyword evidence="4" id="KW-0378">Hydrolase</keyword>
<dbReference type="Proteomes" id="UP001223802">
    <property type="component" value="Chromosome"/>
</dbReference>
<evidence type="ECO:0000256" key="2">
    <source>
        <dbReference type="SAM" id="SignalP"/>
    </source>
</evidence>
<name>A0AA50KM79_9GAMM</name>
<dbReference type="InterPro" id="IPR000834">
    <property type="entry name" value="Peptidase_M14"/>
</dbReference>
<dbReference type="KEGG" id="ope:PU634_15145"/>
<feature type="signal peptide" evidence="2">
    <location>
        <begin position="1"/>
        <end position="17"/>
    </location>
</feature>
<evidence type="ECO:0000313" key="5">
    <source>
        <dbReference type="Proteomes" id="UP001223802"/>
    </source>
</evidence>
<sequence>MRLLAILALWCSSLAWAAVIPPTPLEKAHFLVLPDSRDTGRYLAELDDRLEQARLVSLGNSAGGRSIDALLVSSSPAFLRSYRPEPDKATVLVLAAQHGNEPAGAEAVLQLARELAAGEHADLLKRLNLVLVALANPDGRDLSRRHNANNDNTNIDYVALNAGETRLLVNALHSFDPDLVYDAHESGIWKRVLTKQQGWLTDVEVQFEVGNNPNIDARLLDYGEHFLLPALLRRVSGAGVRAEAYRGEVTRLGQLVARGGLGITNLRNYAALQGRVSVLVESRLDNKAGRYATPRNIAERVRKQHLALLSLLQLAAEDSARLVSVSRQARHGWRSRAGDGRTLWMDVQFGLNADRPEVWLPLVRLVDGRREWHPFANHNTILTGEPVALPPAYAVTRERERMARWLSRHHIRFDTVRAPRMLAAERLQIETVLPQPASRPGVREKWRAEVASRPAVVRLGPGDLLVPTEQPLGPLAALMLDPRSSNSLYQEADWRWLAPGRFPVFPVWPSEPGAAGAAPDRRD</sequence>
<protein>
    <submittedName>
        <fullName evidence="4">M14 family zinc carboxypeptidase</fullName>
    </submittedName>
</protein>
<evidence type="ECO:0000256" key="1">
    <source>
        <dbReference type="PROSITE-ProRule" id="PRU01379"/>
    </source>
</evidence>
<dbReference type="AlphaFoldDB" id="A0AA50KM79"/>
<evidence type="ECO:0000313" key="4">
    <source>
        <dbReference type="EMBL" id="WMC10395.1"/>
    </source>
</evidence>
<feature type="active site" description="Proton donor/acceptor" evidence="1">
    <location>
        <position position="281"/>
    </location>
</feature>
<feature type="domain" description="Peptidase M14" evidence="3">
    <location>
        <begin position="29"/>
        <end position="315"/>
    </location>
</feature>
<proteinExistence type="inferred from homology"/>
<keyword evidence="2" id="KW-0732">Signal</keyword>
<accession>A0AA50KM79</accession>
<dbReference type="GO" id="GO:0004181">
    <property type="term" value="F:metallocarboxypeptidase activity"/>
    <property type="evidence" value="ECO:0007669"/>
    <property type="project" value="InterPro"/>
</dbReference>
<dbReference type="PROSITE" id="PS52035">
    <property type="entry name" value="PEPTIDASE_M14"/>
    <property type="match status" value="1"/>
</dbReference>
<gene>
    <name evidence="4" type="ORF">PU634_15145</name>
</gene>
<dbReference type="EMBL" id="CP118224">
    <property type="protein sequence ID" value="WMC10395.1"/>
    <property type="molecule type" value="Genomic_DNA"/>
</dbReference>
<organism evidence="4 5">
    <name type="scientific">Oceanimonas pelagia</name>
    <dbReference type="NCBI Taxonomy" id="3028314"/>
    <lineage>
        <taxon>Bacteria</taxon>
        <taxon>Pseudomonadati</taxon>
        <taxon>Pseudomonadota</taxon>
        <taxon>Gammaproteobacteria</taxon>
        <taxon>Aeromonadales</taxon>
        <taxon>Aeromonadaceae</taxon>
        <taxon>Oceanimonas</taxon>
    </lineage>
</organism>
<comment type="similarity">
    <text evidence="1">Belongs to the peptidase M14 family.</text>
</comment>
<keyword evidence="5" id="KW-1185">Reference proteome</keyword>
<dbReference type="GO" id="GO:0006508">
    <property type="term" value="P:proteolysis"/>
    <property type="evidence" value="ECO:0007669"/>
    <property type="project" value="InterPro"/>
</dbReference>
<keyword evidence="4" id="KW-0121">Carboxypeptidase</keyword>